<evidence type="ECO:0000256" key="2">
    <source>
        <dbReference type="SAM" id="MobiDB-lite"/>
    </source>
</evidence>
<evidence type="ECO:0000256" key="1">
    <source>
        <dbReference type="ARBA" id="ARBA00022729"/>
    </source>
</evidence>
<gene>
    <name evidence="5" type="ORF">L207DRAFT_34890</name>
</gene>
<evidence type="ECO:0000259" key="4">
    <source>
        <dbReference type="Pfam" id="PF10342"/>
    </source>
</evidence>
<feature type="domain" description="Yeast cell wall synthesis Kre9/Knh1-like N-terminal" evidence="4">
    <location>
        <begin position="32"/>
        <end position="123"/>
    </location>
</feature>
<dbReference type="PANTHER" id="PTHR40633:SF1">
    <property type="entry name" value="GPI ANCHORED SERINE-THREONINE RICH PROTEIN (AFU_ORTHOLOGUE AFUA_1G03630)"/>
    <property type="match status" value="1"/>
</dbReference>
<feature type="region of interest" description="Disordered" evidence="2">
    <location>
        <begin position="182"/>
        <end position="208"/>
    </location>
</feature>
<dbReference type="STRING" id="1149755.A0A2J6RNB4"/>
<reference evidence="5 6" key="1">
    <citation type="submission" date="2016-04" db="EMBL/GenBank/DDBJ databases">
        <title>A degradative enzymes factory behind the ericoid mycorrhizal symbiosis.</title>
        <authorList>
            <consortium name="DOE Joint Genome Institute"/>
            <person name="Martino E."/>
            <person name="Morin E."/>
            <person name="Grelet G."/>
            <person name="Kuo A."/>
            <person name="Kohler A."/>
            <person name="Daghino S."/>
            <person name="Barry K."/>
            <person name="Choi C."/>
            <person name="Cichocki N."/>
            <person name="Clum A."/>
            <person name="Copeland A."/>
            <person name="Hainaut M."/>
            <person name="Haridas S."/>
            <person name="Labutti K."/>
            <person name="Lindquist E."/>
            <person name="Lipzen A."/>
            <person name="Khouja H.-R."/>
            <person name="Murat C."/>
            <person name="Ohm R."/>
            <person name="Olson A."/>
            <person name="Spatafora J."/>
            <person name="Veneault-Fourrey C."/>
            <person name="Henrissat B."/>
            <person name="Grigoriev I."/>
            <person name="Martin F."/>
            <person name="Perotto S."/>
        </authorList>
    </citation>
    <scope>NUCLEOTIDE SEQUENCE [LARGE SCALE GENOMIC DNA]</scope>
    <source>
        <strain evidence="5 6">F</strain>
    </source>
</reference>
<organism evidence="5 6">
    <name type="scientific">Hyaloscypha variabilis (strain UAMH 11265 / GT02V1 / F)</name>
    <name type="common">Meliniomyces variabilis</name>
    <dbReference type="NCBI Taxonomy" id="1149755"/>
    <lineage>
        <taxon>Eukaryota</taxon>
        <taxon>Fungi</taxon>
        <taxon>Dikarya</taxon>
        <taxon>Ascomycota</taxon>
        <taxon>Pezizomycotina</taxon>
        <taxon>Leotiomycetes</taxon>
        <taxon>Helotiales</taxon>
        <taxon>Hyaloscyphaceae</taxon>
        <taxon>Hyaloscypha</taxon>
        <taxon>Hyaloscypha variabilis</taxon>
    </lineage>
</organism>
<protein>
    <recommendedName>
        <fullName evidence="4">Yeast cell wall synthesis Kre9/Knh1-like N-terminal domain-containing protein</fullName>
    </recommendedName>
</protein>
<proteinExistence type="predicted"/>
<accession>A0A2J6RNB4</accession>
<dbReference type="PANTHER" id="PTHR40633">
    <property type="entry name" value="MATRIX PROTEIN, PUTATIVE (AFU_ORTHOLOGUE AFUA_8G05410)-RELATED"/>
    <property type="match status" value="1"/>
</dbReference>
<name>A0A2J6RNB4_HYAVF</name>
<evidence type="ECO:0000313" key="6">
    <source>
        <dbReference type="Proteomes" id="UP000235786"/>
    </source>
</evidence>
<feature type="chain" id="PRO_5014372628" description="Yeast cell wall synthesis Kre9/Knh1-like N-terminal domain-containing protein" evidence="3">
    <location>
        <begin position="20"/>
        <end position="236"/>
    </location>
</feature>
<dbReference type="OrthoDB" id="2260257at2759"/>
<dbReference type="InterPro" id="IPR052982">
    <property type="entry name" value="SRP1/TIP1-like"/>
</dbReference>
<feature type="signal peptide" evidence="3">
    <location>
        <begin position="1"/>
        <end position="19"/>
    </location>
</feature>
<evidence type="ECO:0000256" key="3">
    <source>
        <dbReference type="SAM" id="SignalP"/>
    </source>
</evidence>
<dbReference type="EMBL" id="KZ613946">
    <property type="protein sequence ID" value="PMD39983.1"/>
    <property type="molecule type" value="Genomic_DNA"/>
</dbReference>
<evidence type="ECO:0000313" key="5">
    <source>
        <dbReference type="EMBL" id="PMD39983.1"/>
    </source>
</evidence>
<dbReference type="Proteomes" id="UP000235786">
    <property type="component" value="Unassembled WGS sequence"/>
</dbReference>
<sequence length="236" mass="23931">MRSSFISAALLAFASTVFATNPTPGFDPITLPIQDQNVPAGQPFDIVWSPSAGYTGTITIQLLQGATISSLSVGSVIATGVDSTAGTYTWNVPSSLTYYATYGFSITKDTNSTCFQYSYPFHITGLSGSSSYPVNSGATSTVTYHLSTGSNYVASSTTASNSTSSFATPTPSSNVTLSHTISRTSASTTPATQASATGSTGTTSISTPSATKNAAVAQVATGSLAMIGGLFLALAL</sequence>
<dbReference type="AlphaFoldDB" id="A0A2J6RNB4"/>
<keyword evidence="1 3" id="KW-0732">Signal</keyword>
<keyword evidence="6" id="KW-1185">Reference proteome</keyword>
<dbReference type="InterPro" id="IPR018466">
    <property type="entry name" value="Kre9/Knh1-like_N"/>
</dbReference>
<dbReference type="Pfam" id="PF10342">
    <property type="entry name" value="Kre9_KNH"/>
    <property type="match status" value="1"/>
</dbReference>